<dbReference type="AlphaFoldDB" id="A0A371FKN5"/>
<organism evidence="3 4">
    <name type="scientific">Mucuna pruriens</name>
    <name type="common">Velvet bean</name>
    <name type="synonym">Dolichos pruriens</name>
    <dbReference type="NCBI Taxonomy" id="157652"/>
    <lineage>
        <taxon>Eukaryota</taxon>
        <taxon>Viridiplantae</taxon>
        <taxon>Streptophyta</taxon>
        <taxon>Embryophyta</taxon>
        <taxon>Tracheophyta</taxon>
        <taxon>Spermatophyta</taxon>
        <taxon>Magnoliopsida</taxon>
        <taxon>eudicotyledons</taxon>
        <taxon>Gunneridae</taxon>
        <taxon>Pentapetalae</taxon>
        <taxon>rosids</taxon>
        <taxon>fabids</taxon>
        <taxon>Fabales</taxon>
        <taxon>Fabaceae</taxon>
        <taxon>Papilionoideae</taxon>
        <taxon>50 kb inversion clade</taxon>
        <taxon>NPAAA clade</taxon>
        <taxon>indigoferoid/millettioid clade</taxon>
        <taxon>Phaseoleae</taxon>
        <taxon>Mucuna</taxon>
    </lineage>
</organism>
<name>A0A371FKN5_MUCPR</name>
<sequence length="310" mass="35396">MGPFPISNGYSYILLDVDYVSRWVEVVATKTNDAKVVVDFLKSNIFCRFGVPKDLISDQWSHFYNRAMSSLLNKRTGADSLRMRSRHTRQHTRLCCGCLPTGLSLVKPATYWLNWNIALTRQSSNAICPTTKLAKNGSSSYKNWRSSTWKHMRTPGSTSKKSSKLRYRWDGPFVITNVFPYGANELKDETTNNTFRVNEHQLKIFHEGPTPIASCLFALDVDKVAFIDCLEHLDSRMNAKLRTSQPLKSISTQEKLSHDNSCHKILTCRMPTHTRQRLTRFGLSRDKSNTVSAKRKLGHTRQSRTNSVSD</sequence>
<feature type="domain" description="Integrase catalytic" evidence="2">
    <location>
        <begin position="5"/>
        <end position="74"/>
    </location>
</feature>
<accession>A0A371FKN5</accession>
<dbReference type="InterPro" id="IPR012337">
    <property type="entry name" value="RNaseH-like_sf"/>
</dbReference>
<feature type="compositionally biased region" description="Basic residues" evidence="1">
    <location>
        <begin position="293"/>
        <end position="302"/>
    </location>
</feature>
<comment type="caution">
    <text evidence="3">The sequence shown here is derived from an EMBL/GenBank/DDBJ whole genome shotgun (WGS) entry which is preliminary data.</text>
</comment>
<dbReference type="OrthoDB" id="1936587at2759"/>
<keyword evidence="4" id="KW-1185">Reference proteome</keyword>
<dbReference type="GO" id="GO:0003676">
    <property type="term" value="F:nucleic acid binding"/>
    <property type="evidence" value="ECO:0007669"/>
    <property type="project" value="InterPro"/>
</dbReference>
<dbReference type="Gene3D" id="3.30.420.10">
    <property type="entry name" value="Ribonuclease H-like superfamily/Ribonuclease H"/>
    <property type="match status" value="1"/>
</dbReference>
<dbReference type="Pfam" id="PF00665">
    <property type="entry name" value="rve"/>
    <property type="match status" value="1"/>
</dbReference>
<dbReference type="Proteomes" id="UP000257109">
    <property type="component" value="Unassembled WGS sequence"/>
</dbReference>
<dbReference type="EMBL" id="QJKJ01008710">
    <property type="protein sequence ID" value="RDX78888.1"/>
    <property type="molecule type" value="Genomic_DNA"/>
</dbReference>
<dbReference type="InterPro" id="IPR001584">
    <property type="entry name" value="Integrase_cat-core"/>
</dbReference>
<dbReference type="SUPFAM" id="SSF53098">
    <property type="entry name" value="Ribonuclease H-like"/>
    <property type="match status" value="1"/>
</dbReference>
<evidence type="ECO:0000313" key="4">
    <source>
        <dbReference type="Proteomes" id="UP000257109"/>
    </source>
</evidence>
<dbReference type="PANTHER" id="PTHR47266">
    <property type="entry name" value="ENDONUCLEASE-RELATED"/>
    <property type="match status" value="1"/>
</dbReference>
<protein>
    <recommendedName>
        <fullName evidence="2">Integrase catalytic domain-containing protein</fullName>
    </recommendedName>
</protein>
<gene>
    <name evidence="3" type="ORF">CR513_40756</name>
</gene>
<evidence type="ECO:0000313" key="3">
    <source>
        <dbReference type="EMBL" id="RDX78888.1"/>
    </source>
</evidence>
<evidence type="ECO:0000256" key="1">
    <source>
        <dbReference type="SAM" id="MobiDB-lite"/>
    </source>
</evidence>
<feature type="region of interest" description="Disordered" evidence="1">
    <location>
        <begin position="285"/>
        <end position="310"/>
    </location>
</feature>
<proteinExistence type="predicted"/>
<dbReference type="GO" id="GO:0015074">
    <property type="term" value="P:DNA integration"/>
    <property type="evidence" value="ECO:0007669"/>
    <property type="project" value="InterPro"/>
</dbReference>
<dbReference type="InterPro" id="IPR036397">
    <property type="entry name" value="RNaseH_sf"/>
</dbReference>
<feature type="non-terminal residue" evidence="3">
    <location>
        <position position="1"/>
    </location>
</feature>
<dbReference type="InterPro" id="IPR052160">
    <property type="entry name" value="Gypsy_RT_Integrase-like"/>
</dbReference>
<evidence type="ECO:0000259" key="2">
    <source>
        <dbReference type="Pfam" id="PF00665"/>
    </source>
</evidence>
<reference evidence="3" key="1">
    <citation type="submission" date="2018-05" db="EMBL/GenBank/DDBJ databases">
        <title>Draft genome of Mucuna pruriens seed.</title>
        <authorList>
            <person name="Nnadi N.E."/>
            <person name="Vos R."/>
            <person name="Hasami M.H."/>
            <person name="Devisetty U.K."/>
            <person name="Aguiy J.C."/>
        </authorList>
    </citation>
    <scope>NUCLEOTIDE SEQUENCE [LARGE SCALE GENOMIC DNA]</scope>
    <source>
        <strain evidence="3">JCA_2017</strain>
    </source>
</reference>